<keyword evidence="3" id="KW-1185">Reference proteome</keyword>
<evidence type="ECO:0000259" key="1">
    <source>
        <dbReference type="Pfam" id="PF13614"/>
    </source>
</evidence>
<feature type="domain" description="AAA" evidence="1">
    <location>
        <begin position="132"/>
        <end position="283"/>
    </location>
</feature>
<dbReference type="PANTHER" id="PTHR43384">
    <property type="entry name" value="SEPTUM SITE-DETERMINING PROTEIN MIND HOMOLOG, CHLOROPLASTIC-RELATED"/>
    <property type="match status" value="1"/>
</dbReference>
<organism evidence="2 3">
    <name type="scientific">Dactylosporangium vinaceum</name>
    <dbReference type="NCBI Taxonomy" id="53362"/>
    <lineage>
        <taxon>Bacteria</taxon>
        <taxon>Bacillati</taxon>
        <taxon>Actinomycetota</taxon>
        <taxon>Actinomycetes</taxon>
        <taxon>Micromonosporales</taxon>
        <taxon>Micromonosporaceae</taxon>
        <taxon>Dactylosporangium</taxon>
    </lineage>
</organism>
<dbReference type="InterPro" id="IPR050625">
    <property type="entry name" value="ParA/MinD_ATPase"/>
</dbReference>
<dbReference type="InterPro" id="IPR027417">
    <property type="entry name" value="P-loop_NTPase"/>
</dbReference>
<accession>A0ABV5MDT0</accession>
<gene>
    <name evidence="2" type="ORF">ACFFTR_28330</name>
</gene>
<reference evidence="2 3" key="1">
    <citation type="submission" date="2024-09" db="EMBL/GenBank/DDBJ databases">
        <authorList>
            <person name="Sun Q."/>
            <person name="Mori K."/>
        </authorList>
    </citation>
    <scope>NUCLEOTIDE SEQUENCE [LARGE SCALE GENOMIC DNA]</scope>
    <source>
        <strain evidence="2 3">JCM 3307</strain>
    </source>
</reference>
<dbReference type="Gene3D" id="3.40.50.300">
    <property type="entry name" value="P-loop containing nucleotide triphosphate hydrolases"/>
    <property type="match status" value="1"/>
</dbReference>
<proteinExistence type="predicted"/>
<dbReference type="EMBL" id="JBHMCA010000051">
    <property type="protein sequence ID" value="MFB9447014.1"/>
    <property type="molecule type" value="Genomic_DNA"/>
</dbReference>
<evidence type="ECO:0000313" key="3">
    <source>
        <dbReference type="Proteomes" id="UP001589608"/>
    </source>
</evidence>
<sequence>MQIYVEPDAIKRERYAEQLLRSGYQTVPDMIELQRYFNGHPDCLLVVFGAAVELDEVLEFSAYQRVQRPELGIVLVRTRVTNALLQSALRAGIREVVRDDETDIRAACLRAIEVGKAMQTTVRPARTADSTAKVITVFAGKGGCGKSVVATNLAVALAAGGSRRVLLIDLDLQFGDVAIMLKLAPARGIADAVPMTGRLDESGLRSLITHYIPGCDTLLAPANPASADQISRDLVTELLTTARPLYDFIVIDTSSAVTEQVLAALDSSDWYVLVVTPDLPTLKSIRLTVEMFDLLTYPPDQRLILFNRADSQVGLSIEDVEEAVGAPLSTHMPSSRDVPTSVNKGTPLILENPGHPVSRAVRGLADRCAGIDREPERVRRGALLFGRRNVSKKTARSEAT</sequence>
<comment type="caution">
    <text evidence="2">The sequence shown here is derived from an EMBL/GenBank/DDBJ whole genome shotgun (WGS) entry which is preliminary data.</text>
</comment>
<dbReference type="RefSeq" id="WP_223104911.1">
    <property type="nucleotide sequence ID" value="NZ_CP061913.1"/>
</dbReference>
<dbReference type="InterPro" id="IPR025669">
    <property type="entry name" value="AAA_dom"/>
</dbReference>
<dbReference type="SUPFAM" id="SSF52540">
    <property type="entry name" value="P-loop containing nucleoside triphosphate hydrolases"/>
    <property type="match status" value="1"/>
</dbReference>
<dbReference type="PANTHER" id="PTHR43384:SF13">
    <property type="entry name" value="SLR0110 PROTEIN"/>
    <property type="match status" value="1"/>
</dbReference>
<evidence type="ECO:0000313" key="2">
    <source>
        <dbReference type="EMBL" id="MFB9447014.1"/>
    </source>
</evidence>
<dbReference type="Proteomes" id="UP001589608">
    <property type="component" value="Unassembled WGS sequence"/>
</dbReference>
<protein>
    <submittedName>
        <fullName evidence="2">CpaE family protein</fullName>
    </submittedName>
</protein>
<dbReference type="Pfam" id="PF13614">
    <property type="entry name" value="AAA_31"/>
    <property type="match status" value="1"/>
</dbReference>
<name>A0ABV5MDT0_9ACTN</name>